<evidence type="ECO:0000256" key="2">
    <source>
        <dbReference type="ARBA" id="ARBA00008873"/>
    </source>
</evidence>
<dbReference type="InterPro" id="IPR002524">
    <property type="entry name" value="Cation_efflux"/>
</dbReference>
<feature type="transmembrane region" description="Helical" evidence="9">
    <location>
        <begin position="93"/>
        <end position="112"/>
    </location>
</feature>
<keyword evidence="8 9" id="KW-0472">Membrane</keyword>
<dbReference type="SUPFAM" id="SSF160240">
    <property type="entry name" value="Cation efflux protein cytoplasmic domain-like"/>
    <property type="match status" value="1"/>
</dbReference>
<evidence type="ECO:0000256" key="6">
    <source>
        <dbReference type="ARBA" id="ARBA00022989"/>
    </source>
</evidence>
<keyword evidence="7" id="KW-0406">Ion transport</keyword>
<evidence type="ECO:0000256" key="9">
    <source>
        <dbReference type="SAM" id="Phobius"/>
    </source>
</evidence>
<comment type="similarity">
    <text evidence="2">Belongs to the cation diffusion facilitator (CDF) transporter (TC 2.A.4) family. SLC30A subfamily.</text>
</comment>
<evidence type="ECO:0000313" key="13">
    <source>
        <dbReference type="Proteomes" id="UP000283341"/>
    </source>
</evidence>
<dbReference type="RefSeq" id="WP_007217261.1">
    <property type="nucleotide sequence ID" value="NZ_CP081903.1"/>
</dbReference>
<dbReference type="NCBIfam" id="TIGR01297">
    <property type="entry name" value="CDF"/>
    <property type="match status" value="1"/>
</dbReference>
<feature type="transmembrane region" description="Helical" evidence="9">
    <location>
        <begin position="156"/>
        <end position="177"/>
    </location>
</feature>
<dbReference type="Gene3D" id="1.20.1510.10">
    <property type="entry name" value="Cation efflux protein transmembrane domain"/>
    <property type="match status" value="1"/>
</dbReference>
<keyword evidence="4 9" id="KW-0812">Transmembrane</keyword>
<evidence type="ECO:0000313" key="12">
    <source>
        <dbReference type="EMBL" id="RGS37105.1"/>
    </source>
</evidence>
<feature type="transmembrane region" description="Helical" evidence="9">
    <location>
        <begin position="183"/>
        <end position="205"/>
    </location>
</feature>
<keyword evidence="5" id="KW-0862">Zinc</keyword>
<evidence type="ECO:0000256" key="5">
    <source>
        <dbReference type="ARBA" id="ARBA00022906"/>
    </source>
</evidence>
<feature type="transmembrane region" description="Helical" evidence="9">
    <location>
        <begin position="55"/>
        <end position="72"/>
    </location>
</feature>
<evidence type="ECO:0000259" key="10">
    <source>
        <dbReference type="Pfam" id="PF01545"/>
    </source>
</evidence>
<protein>
    <submittedName>
        <fullName evidence="12">Cation transporter</fullName>
    </submittedName>
</protein>
<dbReference type="SUPFAM" id="SSF161111">
    <property type="entry name" value="Cation efflux protein transmembrane domain-like"/>
    <property type="match status" value="1"/>
</dbReference>
<feature type="transmembrane region" description="Helical" evidence="9">
    <location>
        <begin position="21"/>
        <end position="43"/>
    </location>
</feature>
<keyword evidence="3" id="KW-0813">Transport</keyword>
<keyword evidence="5" id="KW-0864">Zinc transport</keyword>
<dbReference type="Pfam" id="PF01545">
    <property type="entry name" value="Cation_efflux"/>
    <property type="match status" value="1"/>
</dbReference>
<gene>
    <name evidence="12" type="ORF">DWX97_11040</name>
</gene>
<accession>A0A412IIK4</accession>
<dbReference type="GO" id="GO:0005385">
    <property type="term" value="F:zinc ion transmembrane transporter activity"/>
    <property type="evidence" value="ECO:0007669"/>
    <property type="project" value="TreeGrafter"/>
</dbReference>
<dbReference type="EMBL" id="QRVJ01000007">
    <property type="protein sequence ID" value="RGS37105.1"/>
    <property type="molecule type" value="Genomic_DNA"/>
</dbReference>
<dbReference type="Pfam" id="PF16916">
    <property type="entry name" value="ZT_dimer"/>
    <property type="match status" value="1"/>
</dbReference>
<dbReference type="InterPro" id="IPR058533">
    <property type="entry name" value="Cation_efflux_TM"/>
</dbReference>
<dbReference type="Proteomes" id="UP000283341">
    <property type="component" value="Unassembled WGS sequence"/>
</dbReference>
<name>A0A412IIK4_9BACE</name>
<reference evidence="12 13" key="1">
    <citation type="submission" date="2018-08" db="EMBL/GenBank/DDBJ databases">
        <title>A genome reference for cultivated species of the human gut microbiota.</title>
        <authorList>
            <person name="Zou Y."/>
            <person name="Xue W."/>
            <person name="Luo G."/>
        </authorList>
    </citation>
    <scope>NUCLEOTIDE SEQUENCE [LARGE SCALE GENOMIC DNA]</scope>
    <source>
        <strain evidence="12 13">AF22-3AC</strain>
    </source>
</reference>
<evidence type="ECO:0000256" key="8">
    <source>
        <dbReference type="ARBA" id="ARBA00023136"/>
    </source>
</evidence>
<keyword evidence="6 9" id="KW-1133">Transmembrane helix</keyword>
<evidence type="ECO:0000256" key="4">
    <source>
        <dbReference type="ARBA" id="ARBA00022692"/>
    </source>
</evidence>
<dbReference type="AlphaFoldDB" id="A0A412IIK4"/>
<organism evidence="12 13">
    <name type="scientific">Bacteroides cellulosilyticus</name>
    <dbReference type="NCBI Taxonomy" id="246787"/>
    <lineage>
        <taxon>Bacteria</taxon>
        <taxon>Pseudomonadati</taxon>
        <taxon>Bacteroidota</taxon>
        <taxon>Bacteroidia</taxon>
        <taxon>Bacteroidales</taxon>
        <taxon>Bacteroidaceae</taxon>
        <taxon>Bacteroides</taxon>
    </lineage>
</organism>
<feature type="transmembrane region" description="Helical" evidence="9">
    <location>
        <begin position="124"/>
        <end position="144"/>
    </location>
</feature>
<comment type="caution">
    <text evidence="12">The sequence shown here is derived from an EMBL/GenBank/DDBJ whole genome shotgun (WGS) entry which is preliminary data.</text>
</comment>
<evidence type="ECO:0000256" key="7">
    <source>
        <dbReference type="ARBA" id="ARBA00023065"/>
    </source>
</evidence>
<evidence type="ECO:0000256" key="1">
    <source>
        <dbReference type="ARBA" id="ARBA00004141"/>
    </source>
</evidence>
<feature type="domain" description="Cation efflux protein transmembrane" evidence="10">
    <location>
        <begin position="23"/>
        <end position="210"/>
    </location>
</feature>
<dbReference type="GO" id="GO:0005886">
    <property type="term" value="C:plasma membrane"/>
    <property type="evidence" value="ECO:0007669"/>
    <property type="project" value="TreeGrafter"/>
</dbReference>
<feature type="domain" description="Cation efflux protein cytoplasmic" evidence="11">
    <location>
        <begin position="218"/>
        <end position="276"/>
    </location>
</feature>
<evidence type="ECO:0000259" key="11">
    <source>
        <dbReference type="Pfam" id="PF16916"/>
    </source>
</evidence>
<dbReference type="InterPro" id="IPR050681">
    <property type="entry name" value="CDF/SLC30A"/>
</dbReference>
<sequence>MSREHSHQHSHAINAESLNKAFIIGIVLNLAFVVIEFAAGFWFDSLALLSDAGHNLSDVVSLVLALLAFRLAKVKANERYTYGYKKSTILVSLLNAVILLVAVGAIVIESIHKLSNPAVVPGGAIAWVAGVGVLINAFTAFLFMKDKEKDLNVKGAYLHMAADALVSVGVLVAGIVISRTGWYIIDPIIGLIVAVVILISTWNLLHDSLRLTLDGVPTSIDSQKVVKAIRALPGVDDVHHIHIWAISTTENALTAHIVLKQPEGMQEVKHLIRHRLEDFGIGHATLEFEVPGEHCEAVFAED</sequence>
<dbReference type="PANTHER" id="PTHR11562:SF17">
    <property type="entry name" value="RE54080P-RELATED"/>
    <property type="match status" value="1"/>
</dbReference>
<proteinExistence type="inferred from homology"/>
<comment type="subcellular location">
    <subcellularLocation>
        <location evidence="1">Membrane</location>
        <topology evidence="1">Multi-pass membrane protein</topology>
    </subcellularLocation>
</comment>
<dbReference type="PANTHER" id="PTHR11562">
    <property type="entry name" value="CATION EFFLUX PROTEIN/ ZINC TRANSPORTER"/>
    <property type="match status" value="1"/>
</dbReference>
<dbReference type="InterPro" id="IPR027469">
    <property type="entry name" value="Cation_efflux_TMD_sf"/>
</dbReference>
<dbReference type="InterPro" id="IPR027470">
    <property type="entry name" value="Cation_efflux_CTD"/>
</dbReference>
<dbReference type="InterPro" id="IPR036837">
    <property type="entry name" value="Cation_efflux_CTD_sf"/>
</dbReference>
<evidence type="ECO:0000256" key="3">
    <source>
        <dbReference type="ARBA" id="ARBA00022448"/>
    </source>
</evidence>